<evidence type="ECO:0000313" key="1">
    <source>
        <dbReference type="EMBL" id="AVO22628.1"/>
    </source>
</evidence>
<sequence>MKKIKLFRNEDGVLVIEKCGIIEEHYLTEGSFLEDLNALWWDENEYEFDVSNELWKLVRPVIKNRRKQYIKRHREYFQKYREI</sequence>
<name>A0A2P1JU13_9CAUD</name>
<evidence type="ECO:0000313" key="2">
    <source>
        <dbReference type="Proteomes" id="UP000240948"/>
    </source>
</evidence>
<protein>
    <submittedName>
        <fullName evidence="1">Uncharacterized protein</fullName>
    </submittedName>
</protein>
<dbReference type="RefSeq" id="YP_009837598.1">
    <property type="nucleotide sequence ID" value="NC_048701.1"/>
</dbReference>
<dbReference type="EMBL" id="MG969427">
    <property type="protein sequence ID" value="AVO22628.1"/>
    <property type="molecule type" value="Genomic_DNA"/>
</dbReference>
<proteinExistence type="predicted"/>
<dbReference type="Proteomes" id="UP000240948">
    <property type="component" value="Segment"/>
</dbReference>
<organism evidence="1 2">
    <name type="scientific">Anoxybacillus phage A403</name>
    <dbReference type="NCBI Taxonomy" id="2099336"/>
    <lineage>
        <taxon>Viruses</taxon>
        <taxon>Duplodnaviria</taxon>
        <taxon>Heunggongvirae</taxon>
        <taxon>Uroviricota</taxon>
        <taxon>Caudoviricetes</taxon>
        <taxon>Tandoganvirus</taxon>
        <taxon>Tandoganvirus A403</taxon>
    </lineage>
</organism>
<dbReference type="GeneID" id="55607789"/>
<keyword evidence="2" id="KW-1185">Reference proteome</keyword>
<dbReference type="KEGG" id="vg:55607789"/>
<accession>A0A2P1JU13</accession>
<reference evidence="1 2" key="1">
    <citation type="submission" date="2018-02" db="EMBL/GenBank/DDBJ databases">
        <title>Identification and Molecular Characterization of a Novel Bacteriophage isolated from Anoxybacillus caldiproteolyticus.</title>
        <authorList>
            <person name="Sahin E."/>
            <person name="Karaca B."/>
            <person name="Gursoy G.E."/>
            <person name="Coleri Cihan A."/>
        </authorList>
    </citation>
    <scope>NUCLEOTIDE SEQUENCE [LARGE SCALE GENOMIC DNA]</scope>
</reference>